<protein>
    <recommendedName>
        <fullName evidence="4">ABC transporter substrate-binding protein</fullName>
    </recommendedName>
</protein>
<gene>
    <name evidence="2" type="ORF">QUV96_05955</name>
</gene>
<reference evidence="2 3" key="2">
    <citation type="submission" date="2023-06" db="EMBL/GenBank/DDBJ databases">
        <title>Identification and characterization of horizontal gene transfer across gut microbiota members of farm animals based on homology search.</title>
        <authorList>
            <person name="Schwarzerova J."/>
            <person name="Nykrynova M."/>
            <person name="Jureckova K."/>
            <person name="Cejkova D."/>
            <person name="Rychlik I."/>
        </authorList>
    </citation>
    <scope>NUCLEOTIDE SEQUENCE [LARGE SCALE GENOMIC DNA]</scope>
    <source>
        <strain evidence="2 3">ET39</strain>
    </source>
</reference>
<reference evidence="2 3" key="3">
    <citation type="submission" date="2023-06" db="EMBL/GenBank/DDBJ databases">
        <authorList>
            <person name="Zeman M."/>
            <person name="Kubasova T."/>
            <person name="Jahodarova E."/>
            <person name="Nykrynova M."/>
            <person name="Rychlik I."/>
        </authorList>
    </citation>
    <scope>NUCLEOTIDE SEQUENCE [LARGE SCALE GENOMIC DNA]</scope>
    <source>
        <strain evidence="2 3">ET39</strain>
    </source>
</reference>
<sequence>MKRLMKALTAAALGLSLFGCGASQNEEVKILAPSGAPALGILGAFDAENVASVETVSGSDVLQAELAKEDGEYDIIVAPSNLGMTLASKGADNYELAAVITWGNLYLVSADADALEKEGELAAFGEGAVPQLVLEHALDIDALSLNVTYHSAVSDAQAQLLSGKADVALLAEPAVTATIAKAKENGTQLQVIADLQQLYAEKNDTAADSGYPQAAIFVKKGESASLRSVLEQIETFANETSSDSDALSEKIEAVGADVLGVPSAAVALNSWERQNIRYVSAQDAKADLAQFAEIFGIDVDLDTLLVEE</sequence>
<keyword evidence="3" id="KW-1185">Reference proteome</keyword>
<keyword evidence="1" id="KW-0732">Signal</keyword>
<evidence type="ECO:0000256" key="1">
    <source>
        <dbReference type="SAM" id="SignalP"/>
    </source>
</evidence>
<feature type="chain" id="PRO_5045054808" description="ABC transporter substrate-binding protein" evidence="1">
    <location>
        <begin position="22"/>
        <end position="308"/>
    </location>
</feature>
<organism evidence="2 3">
    <name type="scientific">Amedibacillus dolichus</name>
    <dbReference type="NCBI Taxonomy" id="31971"/>
    <lineage>
        <taxon>Bacteria</taxon>
        <taxon>Bacillati</taxon>
        <taxon>Bacillota</taxon>
        <taxon>Erysipelotrichia</taxon>
        <taxon>Erysipelotrichales</taxon>
        <taxon>Erysipelotrichaceae</taxon>
        <taxon>Amedibacillus</taxon>
    </lineage>
</organism>
<comment type="caution">
    <text evidence="2">The sequence shown here is derived from an EMBL/GenBank/DDBJ whole genome shotgun (WGS) entry which is preliminary data.</text>
</comment>
<evidence type="ECO:0000313" key="2">
    <source>
        <dbReference type="EMBL" id="MDM8157183.1"/>
    </source>
</evidence>
<dbReference type="SUPFAM" id="SSF53850">
    <property type="entry name" value="Periplasmic binding protein-like II"/>
    <property type="match status" value="1"/>
</dbReference>
<reference evidence="3" key="1">
    <citation type="submission" date="2023-06" db="EMBL/GenBank/DDBJ databases">
        <title>Identification and characterization of horizontal gene transfer across gut microbiota members of farm animals based on homology search.</title>
        <authorList>
            <person name="Zeman M."/>
            <person name="Kubasova T."/>
            <person name="Jahodarova E."/>
            <person name="Nykrynova M."/>
            <person name="Rychlik I."/>
        </authorList>
    </citation>
    <scope>NUCLEOTIDE SEQUENCE [LARGE SCALE GENOMIC DNA]</scope>
    <source>
        <strain evidence="3">ET39</strain>
    </source>
</reference>
<dbReference type="Proteomes" id="UP001529340">
    <property type="component" value="Unassembled WGS sequence"/>
</dbReference>
<name>A0ABT7UDX3_9FIRM</name>
<dbReference type="RefSeq" id="WP_289607646.1">
    <property type="nucleotide sequence ID" value="NZ_JAUDCG010000021.1"/>
</dbReference>
<dbReference type="PROSITE" id="PS51257">
    <property type="entry name" value="PROKAR_LIPOPROTEIN"/>
    <property type="match status" value="1"/>
</dbReference>
<feature type="signal peptide" evidence="1">
    <location>
        <begin position="1"/>
        <end position="21"/>
    </location>
</feature>
<accession>A0ABT7UDX3</accession>
<dbReference type="EMBL" id="JAUDCG010000021">
    <property type="protein sequence ID" value="MDM8157183.1"/>
    <property type="molecule type" value="Genomic_DNA"/>
</dbReference>
<evidence type="ECO:0000313" key="3">
    <source>
        <dbReference type="Proteomes" id="UP001529340"/>
    </source>
</evidence>
<evidence type="ECO:0008006" key="4">
    <source>
        <dbReference type="Google" id="ProtNLM"/>
    </source>
</evidence>
<dbReference type="Gene3D" id="3.40.190.10">
    <property type="entry name" value="Periplasmic binding protein-like II"/>
    <property type="match status" value="2"/>
</dbReference>
<proteinExistence type="predicted"/>